<evidence type="ECO:0000256" key="2">
    <source>
        <dbReference type="ARBA" id="ARBA00022729"/>
    </source>
</evidence>
<keyword evidence="2" id="KW-0732">Signal</keyword>
<evidence type="ECO:0000313" key="5">
    <source>
        <dbReference type="Proteomes" id="UP000276301"/>
    </source>
</evidence>
<dbReference type="RefSeq" id="WP_121586988.1">
    <property type="nucleotide sequence ID" value="NZ_RCHT01000014.1"/>
</dbReference>
<dbReference type="InterPro" id="IPR051398">
    <property type="entry name" value="Polysacch_Deacetylase"/>
</dbReference>
<keyword evidence="5" id="KW-1185">Reference proteome</keyword>
<evidence type="ECO:0000259" key="3">
    <source>
        <dbReference type="PROSITE" id="PS51677"/>
    </source>
</evidence>
<evidence type="ECO:0000313" key="4">
    <source>
        <dbReference type="EMBL" id="RLL10326.1"/>
    </source>
</evidence>
<dbReference type="InterPro" id="IPR002509">
    <property type="entry name" value="NODB_dom"/>
</dbReference>
<dbReference type="AlphaFoldDB" id="A0A498CXY9"/>
<name>A0A498CXY9_9FIRM</name>
<sequence length="287" mass="32568">MKAINRAILPLALALAVALGGIAVRGVRAVSANAPAEPDGIELPIVMYHHVLKEQARLNKYTISPDEFRSDMEYLKTEGYTPIVIADLLAYVEEGAPLPERPVMITFDDGYESFHEYVFPILQEYDFKAVYSIVGRYADQYSAVDDHHIRYSHSTWNELREMRDSGLVEIQNHSYNLHENQNGRHGSMRKSGEGLAAYQTMLEEDLGKLQDECAAFLDWTPTCFTYPFGQISKEALPVIQGMGFSAALTCEEKLNYITGDPEQLYHLRRFNRPHGTSFQTILERARK</sequence>
<evidence type="ECO:0000256" key="1">
    <source>
        <dbReference type="ARBA" id="ARBA00004613"/>
    </source>
</evidence>
<dbReference type="EMBL" id="RCHT01000014">
    <property type="protein sequence ID" value="RLL10326.1"/>
    <property type="molecule type" value="Genomic_DNA"/>
</dbReference>
<proteinExistence type="predicted"/>
<protein>
    <submittedName>
        <fullName evidence="4">Polysaccharide deacetylase</fullName>
    </submittedName>
</protein>
<comment type="subcellular location">
    <subcellularLocation>
        <location evidence="1">Secreted</location>
    </subcellularLocation>
</comment>
<dbReference type="GO" id="GO:0005576">
    <property type="term" value="C:extracellular region"/>
    <property type="evidence" value="ECO:0007669"/>
    <property type="project" value="UniProtKB-SubCell"/>
</dbReference>
<dbReference type="PROSITE" id="PS51677">
    <property type="entry name" value="NODB"/>
    <property type="match status" value="1"/>
</dbReference>
<accession>A0A498CXY9</accession>
<dbReference type="GO" id="GO:0005975">
    <property type="term" value="P:carbohydrate metabolic process"/>
    <property type="evidence" value="ECO:0007669"/>
    <property type="project" value="InterPro"/>
</dbReference>
<dbReference type="PANTHER" id="PTHR34216:SF3">
    <property type="entry name" value="POLY-BETA-1,6-N-ACETYL-D-GLUCOSAMINE N-DEACETYLASE"/>
    <property type="match status" value="1"/>
</dbReference>
<dbReference type="InterPro" id="IPR011330">
    <property type="entry name" value="Glyco_hydro/deAcase_b/a-brl"/>
</dbReference>
<dbReference type="GO" id="GO:0016810">
    <property type="term" value="F:hydrolase activity, acting on carbon-nitrogen (but not peptide) bonds"/>
    <property type="evidence" value="ECO:0007669"/>
    <property type="project" value="InterPro"/>
</dbReference>
<feature type="domain" description="NodB homology" evidence="3">
    <location>
        <begin position="101"/>
        <end position="287"/>
    </location>
</feature>
<organism evidence="4 5">
    <name type="scientific">Anaerotruncus massiliensis</name>
    <name type="common">ex Liu et al. 2021</name>
    <dbReference type="NCBI Taxonomy" id="2321404"/>
    <lineage>
        <taxon>Bacteria</taxon>
        <taxon>Bacillati</taxon>
        <taxon>Bacillota</taxon>
        <taxon>Clostridia</taxon>
        <taxon>Eubacteriales</taxon>
        <taxon>Oscillospiraceae</taxon>
        <taxon>Anaerotruncus</taxon>
    </lineage>
</organism>
<dbReference type="Gene3D" id="3.20.20.370">
    <property type="entry name" value="Glycoside hydrolase/deacetylase"/>
    <property type="match status" value="1"/>
</dbReference>
<dbReference type="PANTHER" id="PTHR34216">
    <property type="match status" value="1"/>
</dbReference>
<dbReference type="SUPFAM" id="SSF88713">
    <property type="entry name" value="Glycoside hydrolase/deacetylase"/>
    <property type="match status" value="1"/>
</dbReference>
<dbReference type="Proteomes" id="UP000276301">
    <property type="component" value="Unassembled WGS sequence"/>
</dbReference>
<reference evidence="4 5" key="1">
    <citation type="submission" date="2018-10" db="EMBL/GenBank/DDBJ databases">
        <title>Anaerotruncus faecis sp. nov., isolated from human feces.</title>
        <authorList>
            <person name="Wang Y.-J."/>
        </authorList>
    </citation>
    <scope>NUCLEOTIDE SEQUENCE [LARGE SCALE GENOMIC DNA]</scope>
    <source>
        <strain evidence="4 5">22A2-44</strain>
    </source>
</reference>
<gene>
    <name evidence="4" type="ORF">D4A47_08700</name>
</gene>
<comment type="caution">
    <text evidence="4">The sequence shown here is derived from an EMBL/GenBank/DDBJ whole genome shotgun (WGS) entry which is preliminary data.</text>
</comment>
<dbReference type="Pfam" id="PF01522">
    <property type="entry name" value="Polysacc_deac_1"/>
    <property type="match status" value="1"/>
</dbReference>